<evidence type="ECO:0000313" key="2">
    <source>
        <dbReference type="Proteomes" id="UP001314170"/>
    </source>
</evidence>
<comment type="caution">
    <text evidence="1">The sequence shown here is derived from an EMBL/GenBank/DDBJ whole genome shotgun (WGS) entry which is preliminary data.</text>
</comment>
<protein>
    <submittedName>
        <fullName evidence="1">Uncharacterized protein</fullName>
    </submittedName>
</protein>
<evidence type="ECO:0000313" key="1">
    <source>
        <dbReference type="EMBL" id="CAK7349010.1"/>
    </source>
</evidence>
<keyword evidence="2" id="KW-1185">Reference proteome</keyword>
<name>A0AAV1SEV1_9ROSI</name>
<dbReference type="Proteomes" id="UP001314170">
    <property type="component" value="Unassembled WGS sequence"/>
</dbReference>
<dbReference type="AlphaFoldDB" id="A0AAV1SEV1"/>
<sequence>MAWERASYGVREGRLWGSYGRGLVEGELATNSLLPLRKYYDFDLIEEQDSLVLNRSKSEQIKKMGEQVVVSFK</sequence>
<proteinExistence type="predicted"/>
<reference evidence="1 2" key="1">
    <citation type="submission" date="2024-01" db="EMBL/GenBank/DDBJ databases">
        <authorList>
            <person name="Waweru B."/>
        </authorList>
    </citation>
    <scope>NUCLEOTIDE SEQUENCE [LARGE SCALE GENOMIC DNA]</scope>
</reference>
<dbReference type="EMBL" id="CAWUPB010001173">
    <property type="protein sequence ID" value="CAK7349010.1"/>
    <property type="molecule type" value="Genomic_DNA"/>
</dbReference>
<organism evidence="1 2">
    <name type="scientific">Dovyalis caffra</name>
    <dbReference type="NCBI Taxonomy" id="77055"/>
    <lineage>
        <taxon>Eukaryota</taxon>
        <taxon>Viridiplantae</taxon>
        <taxon>Streptophyta</taxon>
        <taxon>Embryophyta</taxon>
        <taxon>Tracheophyta</taxon>
        <taxon>Spermatophyta</taxon>
        <taxon>Magnoliopsida</taxon>
        <taxon>eudicotyledons</taxon>
        <taxon>Gunneridae</taxon>
        <taxon>Pentapetalae</taxon>
        <taxon>rosids</taxon>
        <taxon>fabids</taxon>
        <taxon>Malpighiales</taxon>
        <taxon>Salicaceae</taxon>
        <taxon>Flacourtieae</taxon>
        <taxon>Dovyalis</taxon>
    </lineage>
</organism>
<gene>
    <name evidence="1" type="ORF">DCAF_LOCUS21719</name>
</gene>
<accession>A0AAV1SEV1</accession>